<proteinExistence type="inferred from homology"/>
<evidence type="ECO:0000313" key="8">
    <source>
        <dbReference type="EMBL" id="MBM6874461.1"/>
    </source>
</evidence>
<reference evidence="8 9" key="1">
    <citation type="journal article" date="2021" name="Sci. Rep.">
        <title>The distribution of antibiotic resistance genes in chicken gut microbiota commensals.</title>
        <authorList>
            <person name="Juricova H."/>
            <person name="Matiasovicova J."/>
            <person name="Kubasova T."/>
            <person name="Cejkova D."/>
            <person name="Rychlik I."/>
        </authorList>
    </citation>
    <scope>NUCLEOTIDE SEQUENCE [LARGE SCALE GENOMIC DNA]</scope>
    <source>
        <strain evidence="8 9">An425</strain>
    </source>
</reference>
<dbReference type="EC" id="2.1.1.37" evidence="7"/>
<dbReference type="NCBIfam" id="TIGR00675">
    <property type="entry name" value="dcm"/>
    <property type="match status" value="1"/>
</dbReference>
<name>A0ABS2FZ76_FUSMR</name>
<dbReference type="PANTHER" id="PTHR46098">
    <property type="entry name" value="TRNA (CYTOSINE(38)-C(5))-METHYLTRANSFERASE"/>
    <property type="match status" value="1"/>
</dbReference>
<evidence type="ECO:0000256" key="7">
    <source>
        <dbReference type="RuleBase" id="RU000417"/>
    </source>
</evidence>
<dbReference type="Proteomes" id="UP000728968">
    <property type="component" value="Unassembled WGS sequence"/>
</dbReference>
<dbReference type="InterPro" id="IPR050750">
    <property type="entry name" value="C5-MTase"/>
</dbReference>
<dbReference type="EMBL" id="JACJLT010000011">
    <property type="protein sequence ID" value="MBM6874461.1"/>
    <property type="molecule type" value="Genomic_DNA"/>
</dbReference>
<evidence type="ECO:0000256" key="3">
    <source>
        <dbReference type="ARBA" id="ARBA00022691"/>
    </source>
</evidence>
<evidence type="ECO:0000313" key="9">
    <source>
        <dbReference type="Proteomes" id="UP000728968"/>
    </source>
</evidence>
<keyword evidence="3 5" id="KW-0949">S-adenosyl-L-methionine</keyword>
<keyword evidence="2 5" id="KW-0808">Transferase</keyword>
<dbReference type="PROSITE" id="PS00094">
    <property type="entry name" value="C5_MTASE_1"/>
    <property type="match status" value="1"/>
</dbReference>
<comment type="similarity">
    <text evidence="5 6">Belongs to the class I-like SAM-binding methyltransferase superfamily. C5-methyltransferase family.</text>
</comment>
<evidence type="ECO:0000256" key="2">
    <source>
        <dbReference type="ARBA" id="ARBA00022679"/>
    </source>
</evidence>
<gene>
    <name evidence="8" type="primary">dcm</name>
    <name evidence="8" type="ORF">H6A04_02085</name>
</gene>
<keyword evidence="9" id="KW-1185">Reference proteome</keyword>
<sequence length="346" mass="40334">MKDDFMLTASIKNQLEKFGYVEEEVKNLIEFKLIQLNLESNYNDFQIENNYNIYMRKREEILHDPIDILTAGFPCQAFSIAGERKGFLDHRGELFYSVINLVKQLEERGHRKPRVLFLENVKNLVSHDNGNTFKVIKEELENLGYTLKYKVLNTYEYTELPQNRERIFVICFLNQEDSEAFGSLDDLEKLNKTKEELQQSLAHILDYSITKESNPELYYTKEKYPKYFDSDEINLQRDITEMYEVYQIRRGMYVRKNQSGVCPTLTANMGTGGHNVPLIKTFDGIRKLSPKDCFNLQGFRVGTEYTLPISIGNSYLYKQAGNAVSVDIIELLAKKILQALTLTDRQ</sequence>
<dbReference type="InterPro" id="IPR029063">
    <property type="entry name" value="SAM-dependent_MTases_sf"/>
</dbReference>
<evidence type="ECO:0000256" key="5">
    <source>
        <dbReference type="PROSITE-ProRule" id="PRU01016"/>
    </source>
</evidence>
<dbReference type="Gene3D" id="3.40.50.150">
    <property type="entry name" value="Vaccinia Virus protein VP39"/>
    <property type="match status" value="1"/>
</dbReference>
<evidence type="ECO:0000256" key="6">
    <source>
        <dbReference type="RuleBase" id="RU000416"/>
    </source>
</evidence>
<feature type="active site" evidence="5">
    <location>
        <position position="75"/>
    </location>
</feature>
<dbReference type="GO" id="GO:0032259">
    <property type="term" value="P:methylation"/>
    <property type="evidence" value="ECO:0007669"/>
    <property type="project" value="UniProtKB-KW"/>
</dbReference>
<comment type="catalytic activity">
    <reaction evidence="7">
        <text>a 2'-deoxycytidine in DNA + S-adenosyl-L-methionine = a 5-methyl-2'-deoxycytidine in DNA + S-adenosyl-L-homocysteine + H(+)</text>
        <dbReference type="Rhea" id="RHEA:13681"/>
        <dbReference type="Rhea" id="RHEA-COMP:11369"/>
        <dbReference type="Rhea" id="RHEA-COMP:11370"/>
        <dbReference type="ChEBI" id="CHEBI:15378"/>
        <dbReference type="ChEBI" id="CHEBI:57856"/>
        <dbReference type="ChEBI" id="CHEBI:59789"/>
        <dbReference type="ChEBI" id="CHEBI:85452"/>
        <dbReference type="ChEBI" id="CHEBI:85454"/>
        <dbReference type="EC" id="2.1.1.37"/>
    </reaction>
</comment>
<protein>
    <recommendedName>
        <fullName evidence="7">Cytosine-specific methyltransferase</fullName>
        <ecNumber evidence="7">2.1.1.37</ecNumber>
    </recommendedName>
</protein>
<keyword evidence="1 5" id="KW-0489">Methyltransferase</keyword>
<dbReference type="InterPro" id="IPR001525">
    <property type="entry name" value="C5_MeTfrase"/>
</dbReference>
<evidence type="ECO:0000256" key="4">
    <source>
        <dbReference type="ARBA" id="ARBA00022747"/>
    </source>
</evidence>
<comment type="caution">
    <text evidence="8">The sequence shown here is derived from an EMBL/GenBank/DDBJ whole genome shotgun (WGS) entry which is preliminary data.</text>
</comment>
<dbReference type="Pfam" id="PF00145">
    <property type="entry name" value="DNA_methylase"/>
    <property type="match status" value="1"/>
</dbReference>
<evidence type="ECO:0000256" key="1">
    <source>
        <dbReference type="ARBA" id="ARBA00022603"/>
    </source>
</evidence>
<accession>A0ABS2FZ76</accession>
<dbReference type="SUPFAM" id="SSF53335">
    <property type="entry name" value="S-adenosyl-L-methionine-dependent methyltransferases"/>
    <property type="match status" value="1"/>
</dbReference>
<dbReference type="PROSITE" id="PS51679">
    <property type="entry name" value="SAM_MT_C5"/>
    <property type="match status" value="1"/>
</dbReference>
<dbReference type="PRINTS" id="PR00105">
    <property type="entry name" value="C5METTRFRASE"/>
</dbReference>
<dbReference type="InterPro" id="IPR018117">
    <property type="entry name" value="C5_DNA_meth_AS"/>
</dbReference>
<dbReference type="PANTHER" id="PTHR46098:SF1">
    <property type="entry name" value="TRNA (CYTOSINE(38)-C(5))-METHYLTRANSFERASE"/>
    <property type="match status" value="1"/>
</dbReference>
<organism evidence="8 9">
    <name type="scientific">Fusobacterium mortiferum</name>
    <dbReference type="NCBI Taxonomy" id="850"/>
    <lineage>
        <taxon>Bacteria</taxon>
        <taxon>Fusobacteriati</taxon>
        <taxon>Fusobacteriota</taxon>
        <taxon>Fusobacteriia</taxon>
        <taxon>Fusobacteriales</taxon>
        <taxon>Fusobacteriaceae</taxon>
        <taxon>Fusobacterium</taxon>
    </lineage>
</organism>
<dbReference type="Gene3D" id="3.90.120.10">
    <property type="entry name" value="DNA Methylase, subunit A, domain 2"/>
    <property type="match status" value="1"/>
</dbReference>
<dbReference type="GO" id="GO:0003886">
    <property type="term" value="F:DNA (cytosine-5-)-methyltransferase activity"/>
    <property type="evidence" value="ECO:0007669"/>
    <property type="project" value="UniProtKB-EC"/>
</dbReference>
<keyword evidence="4" id="KW-0680">Restriction system</keyword>